<accession>A0AAE0TL30</accession>
<reference evidence="1" key="3">
    <citation type="submission" date="2023-05" db="EMBL/GenBank/DDBJ databases">
        <authorList>
            <person name="Smith C.H."/>
        </authorList>
    </citation>
    <scope>NUCLEOTIDE SEQUENCE</scope>
    <source>
        <strain evidence="1">CHS0354</strain>
        <tissue evidence="1">Mantle</tissue>
    </source>
</reference>
<evidence type="ECO:0000313" key="2">
    <source>
        <dbReference type="Proteomes" id="UP001195483"/>
    </source>
</evidence>
<dbReference type="AlphaFoldDB" id="A0AAE0TL30"/>
<reference evidence="1" key="1">
    <citation type="journal article" date="2021" name="Genome Biol. Evol.">
        <title>A High-Quality Reference Genome for a Parasitic Bivalve with Doubly Uniparental Inheritance (Bivalvia: Unionida).</title>
        <authorList>
            <person name="Smith C.H."/>
        </authorList>
    </citation>
    <scope>NUCLEOTIDE SEQUENCE</scope>
    <source>
        <strain evidence="1">CHS0354</strain>
    </source>
</reference>
<keyword evidence="2" id="KW-1185">Reference proteome</keyword>
<organism evidence="1 2">
    <name type="scientific">Potamilus streckersoni</name>
    <dbReference type="NCBI Taxonomy" id="2493646"/>
    <lineage>
        <taxon>Eukaryota</taxon>
        <taxon>Metazoa</taxon>
        <taxon>Spiralia</taxon>
        <taxon>Lophotrochozoa</taxon>
        <taxon>Mollusca</taxon>
        <taxon>Bivalvia</taxon>
        <taxon>Autobranchia</taxon>
        <taxon>Heteroconchia</taxon>
        <taxon>Palaeoheterodonta</taxon>
        <taxon>Unionida</taxon>
        <taxon>Unionoidea</taxon>
        <taxon>Unionidae</taxon>
        <taxon>Ambleminae</taxon>
        <taxon>Lampsilini</taxon>
        <taxon>Potamilus</taxon>
    </lineage>
</organism>
<dbReference type="EMBL" id="JAEAOA010000686">
    <property type="protein sequence ID" value="KAK3612297.1"/>
    <property type="molecule type" value="Genomic_DNA"/>
</dbReference>
<evidence type="ECO:0000313" key="1">
    <source>
        <dbReference type="EMBL" id="KAK3612297.1"/>
    </source>
</evidence>
<proteinExistence type="predicted"/>
<sequence>MNELNEDCKSMFVVKIDRANKFETNSRRKSSNGEEKFSSCVERISVHRNSENGSPRVRWVDENLKLPLALEINEDYRARSNSFSKPDKLKPILRHRATCIVVVSNR</sequence>
<gene>
    <name evidence="1" type="ORF">CHS0354_011016</name>
</gene>
<comment type="caution">
    <text evidence="1">The sequence shown here is derived from an EMBL/GenBank/DDBJ whole genome shotgun (WGS) entry which is preliminary data.</text>
</comment>
<name>A0AAE0TL30_9BIVA</name>
<protein>
    <submittedName>
        <fullName evidence="1">Uncharacterized protein</fullName>
    </submittedName>
</protein>
<reference evidence="1" key="2">
    <citation type="journal article" date="2021" name="Genome Biol. Evol.">
        <title>Developing a high-quality reference genome for a parasitic bivalve with doubly uniparental inheritance (Bivalvia: Unionida).</title>
        <authorList>
            <person name="Smith C.H."/>
        </authorList>
    </citation>
    <scope>NUCLEOTIDE SEQUENCE</scope>
    <source>
        <strain evidence="1">CHS0354</strain>
        <tissue evidence="1">Mantle</tissue>
    </source>
</reference>
<dbReference type="Proteomes" id="UP001195483">
    <property type="component" value="Unassembled WGS sequence"/>
</dbReference>